<evidence type="ECO:0000256" key="2">
    <source>
        <dbReference type="SAM" id="MobiDB-lite"/>
    </source>
</evidence>
<protein>
    <recommendedName>
        <fullName evidence="3">Retrotransposon gag domain-containing protein</fullName>
    </recommendedName>
</protein>
<organism evidence="4">
    <name type="scientific">Tanacetum cinerariifolium</name>
    <name type="common">Dalmatian daisy</name>
    <name type="synonym">Chrysanthemum cinerariifolium</name>
    <dbReference type="NCBI Taxonomy" id="118510"/>
    <lineage>
        <taxon>Eukaryota</taxon>
        <taxon>Viridiplantae</taxon>
        <taxon>Streptophyta</taxon>
        <taxon>Embryophyta</taxon>
        <taxon>Tracheophyta</taxon>
        <taxon>Spermatophyta</taxon>
        <taxon>Magnoliopsida</taxon>
        <taxon>eudicotyledons</taxon>
        <taxon>Gunneridae</taxon>
        <taxon>Pentapetalae</taxon>
        <taxon>asterids</taxon>
        <taxon>campanulids</taxon>
        <taxon>Asterales</taxon>
        <taxon>Asteraceae</taxon>
        <taxon>Asteroideae</taxon>
        <taxon>Anthemideae</taxon>
        <taxon>Anthemidinae</taxon>
        <taxon>Tanacetum</taxon>
    </lineage>
</organism>
<dbReference type="InterPro" id="IPR043128">
    <property type="entry name" value="Rev_trsase/Diguanyl_cyclase"/>
</dbReference>
<evidence type="ECO:0000313" key="4">
    <source>
        <dbReference type="EMBL" id="GEU72285.1"/>
    </source>
</evidence>
<feature type="region of interest" description="Disordered" evidence="2">
    <location>
        <begin position="1113"/>
        <end position="1135"/>
    </location>
</feature>
<dbReference type="EMBL" id="BKCJ010006461">
    <property type="protein sequence ID" value="GEU72285.1"/>
    <property type="molecule type" value="Genomic_DNA"/>
</dbReference>
<dbReference type="Pfam" id="PF03732">
    <property type="entry name" value="Retrotrans_gag"/>
    <property type="match status" value="1"/>
</dbReference>
<keyword evidence="1" id="KW-0175">Coiled coil</keyword>
<dbReference type="PANTHER" id="PTHR33223:SF11">
    <property type="entry name" value="ELEMENT PROTEIN, PUTATIVE-RELATED"/>
    <property type="match status" value="1"/>
</dbReference>
<feature type="compositionally biased region" description="Polar residues" evidence="2">
    <location>
        <begin position="1120"/>
        <end position="1135"/>
    </location>
</feature>
<comment type="caution">
    <text evidence="4">The sequence shown here is derived from an EMBL/GenBank/DDBJ whole genome shotgun (WGS) entry which is preliminary data.</text>
</comment>
<feature type="region of interest" description="Disordered" evidence="2">
    <location>
        <begin position="157"/>
        <end position="211"/>
    </location>
</feature>
<sequence>MGGGYLYFCSFCGSRSGLLGLSPDTRDCLQALIDKKKVIFTEDTVRQALRLDDAKSIDCLPNEEIFAEFARMGYKKPSTKTASNEFSSSMASAVICLATGRKYNFSKYIFDRLVRNVDSSSKFYWVGKGFSGVDTPLFEGMLVPQQVQVDIDAVAEDEDATEPTLPTPATTSPPQQELIPSTSHVVPTLPPSPHQSRIAQPSSPQQQQPSQTTDIFMDLLNILLETCTTLTKRVENLEQEKIDQALEITKLKHKDWRLEHKMKLKASGFKILTKGKITEVDADEDVTLEEVAAEVPIDADIHGRLNESQAPVYHLDLEHAQKVLSMQDDEAEAAELKEVIEVVTTAKLTTEVVTATATTITATPSAARRRKGIVIRDPKEIATSSVIVHSEPKSKDKGKGILVEKPKPLKKQAHIEVNEAYARGLEAELSANINWNEVIEQVKRKEKQDNTVLRYQSLKRKPQTKAYAKKNIMVYLKIMAGFKMQFFKCMSYDDIIPIFEKNFNSIVAFLEKGEEGLEEEAIKQSKRKSETSEEKAAKKQKLDEEVKELKTHLQIVPHDEDDVEDLEMLWKIIQERFLFSKSKNFSDDFLLNTLKAMSEKPNVKASIWKSHSDRYGLAKVKSWNLLESCGVHIITLRTTQMILLVERRYPLTRFTLDQMLNNVRLEVEEESEVSLELLRFVRKQQQEGYRLDFGVDAVENFKGYMLRDYYCWLKAYFYSHADPTLLNDFEMAAEGNGDPSVPDLRTMAELCQPSLNGRGRPIAPIAIQATNFRLKNDMIQQVHNSCQFHGLPGHDAKKHLDKFLHTHHAIAWVDRLSRNLINTFEKMAKMFLGKYFPPSMVTKLRNEITNFRQHPDESLFEAWECYKLSIDRYPNHNMFSVTQIDTFYNGLTLRHRDTINTAAGGTFMKRHLEECSLKAEMAKIKKNLMRVLQVNQKVKAVTPCCETCGGPHSFTNCPATVGQTQNRNNQGRNQFFQGASHGQNLPLAYQASSYQASGYQDSVHQPQIPQPQVVTTIDFTNFMKLNDAILKNMQTNMTSLTNSNLELKNVFGQFMKMNTASSSGSRTLPGNTIMNPKEELKGITTRSGTAYQGPMIPTSSSSSLPQVVECETEAKKDTVPPTNNGSTKDVQPSVVQTETPIQNSKHVVASMIDPVVAPVSALKHNQKLSIPYPSRFLDFDISFADALILMPKFRQSIKSLLTNKDKLYEPAKTPPNEHCSSVLLKNDFLLEEVDAFLALEDDPTSPKVDQCYFDPKGDILILEAFLNDDPSLPPPNQGNYLPQDRKEFKICKAKADKSSIDEPPEVELKYLPPHLEYAFFEGDDKLPVIIVKDLSNEEKAALKMVFMSHKRAIAWKLFDIKGIDPKFCTHKNVMEDDFEPVVQHQSRVNPKIHVVIKNEVLKLFDAGLIYTISDSPWIKKRPHSCVLTERLPTVACLLGYAMHRARSKEKMLKRCEDTNLCLNWEKSHFMVKEGIVLGHKISKNGIEVDKAKVDVISKFPHLTTVKGNCSFLGHAGLY</sequence>
<dbReference type="Gene3D" id="3.10.10.10">
    <property type="entry name" value="HIV Type 1 Reverse Transcriptase, subunit A, domain 1"/>
    <property type="match status" value="1"/>
</dbReference>
<feature type="compositionally biased region" description="Low complexity" evidence="2">
    <location>
        <begin position="200"/>
        <end position="211"/>
    </location>
</feature>
<feature type="compositionally biased region" description="Low complexity" evidence="2">
    <location>
        <begin position="162"/>
        <end position="177"/>
    </location>
</feature>
<feature type="region of interest" description="Disordered" evidence="2">
    <location>
        <begin position="520"/>
        <end position="540"/>
    </location>
</feature>
<feature type="domain" description="Retrotransposon gag" evidence="3">
    <location>
        <begin position="808"/>
        <end position="892"/>
    </location>
</feature>
<dbReference type="Gene3D" id="3.30.70.270">
    <property type="match status" value="1"/>
</dbReference>
<name>A0A6L2MJ74_TANCI</name>
<dbReference type="PANTHER" id="PTHR33223">
    <property type="entry name" value="CCHC-TYPE DOMAIN-CONTAINING PROTEIN"/>
    <property type="match status" value="1"/>
</dbReference>
<dbReference type="SUPFAM" id="SSF56672">
    <property type="entry name" value="DNA/RNA polymerases"/>
    <property type="match status" value="1"/>
</dbReference>
<evidence type="ECO:0000259" key="3">
    <source>
        <dbReference type="Pfam" id="PF03732"/>
    </source>
</evidence>
<proteinExistence type="predicted"/>
<dbReference type="InterPro" id="IPR043502">
    <property type="entry name" value="DNA/RNA_pol_sf"/>
</dbReference>
<gene>
    <name evidence="4" type="ORF">Tci_044263</name>
</gene>
<evidence type="ECO:0000256" key="1">
    <source>
        <dbReference type="SAM" id="Coils"/>
    </source>
</evidence>
<dbReference type="InterPro" id="IPR005162">
    <property type="entry name" value="Retrotrans_gag_dom"/>
</dbReference>
<accession>A0A6L2MJ74</accession>
<feature type="coiled-coil region" evidence="1">
    <location>
        <begin position="220"/>
        <end position="254"/>
    </location>
</feature>
<reference evidence="4" key="1">
    <citation type="journal article" date="2019" name="Sci. Rep.">
        <title>Draft genome of Tanacetum cinerariifolium, the natural source of mosquito coil.</title>
        <authorList>
            <person name="Yamashiro T."/>
            <person name="Shiraishi A."/>
            <person name="Satake H."/>
            <person name="Nakayama K."/>
        </authorList>
    </citation>
    <scope>NUCLEOTIDE SEQUENCE</scope>
</reference>